<feature type="compositionally biased region" description="Acidic residues" evidence="1">
    <location>
        <begin position="193"/>
        <end position="213"/>
    </location>
</feature>
<name>A0A0S4J231_BODSA</name>
<protein>
    <recommendedName>
        <fullName evidence="4">Ada DNA repair metal-binding domain-containing protein</fullName>
    </recommendedName>
</protein>
<evidence type="ECO:0008006" key="4">
    <source>
        <dbReference type="Google" id="ProtNLM"/>
    </source>
</evidence>
<dbReference type="Proteomes" id="UP000051952">
    <property type="component" value="Unassembled WGS sequence"/>
</dbReference>
<dbReference type="EMBL" id="CYKH01001095">
    <property type="protein sequence ID" value="CUG83393.1"/>
    <property type="molecule type" value="Genomic_DNA"/>
</dbReference>
<evidence type="ECO:0000313" key="3">
    <source>
        <dbReference type="Proteomes" id="UP000051952"/>
    </source>
</evidence>
<organism evidence="2 3">
    <name type="scientific">Bodo saltans</name>
    <name type="common">Flagellated protozoan</name>
    <dbReference type="NCBI Taxonomy" id="75058"/>
    <lineage>
        <taxon>Eukaryota</taxon>
        <taxon>Discoba</taxon>
        <taxon>Euglenozoa</taxon>
        <taxon>Kinetoplastea</taxon>
        <taxon>Metakinetoplastina</taxon>
        <taxon>Eubodonida</taxon>
        <taxon>Bodonidae</taxon>
        <taxon>Bodo</taxon>
    </lineage>
</organism>
<feature type="compositionally biased region" description="Low complexity" evidence="1">
    <location>
        <begin position="221"/>
        <end position="233"/>
    </location>
</feature>
<keyword evidence="3" id="KW-1185">Reference proteome</keyword>
<evidence type="ECO:0000256" key="1">
    <source>
        <dbReference type="SAM" id="MobiDB-lite"/>
    </source>
</evidence>
<feature type="region of interest" description="Disordered" evidence="1">
    <location>
        <begin position="173"/>
        <end position="255"/>
    </location>
</feature>
<dbReference type="VEuPathDB" id="TriTrypDB:BSAL_87575"/>
<gene>
    <name evidence="2" type="ORF">BSAL_87575</name>
</gene>
<proteinExistence type="predicted"/>
<dbReference type="AlphaFoldDB" id="A0A0S4J231"/>
<reference evidence="3" key="1">
    <citation type="submission" date="2015-09" db="EMBL/GenBank/DDBJ databases">
        <authorList>
            <consortium name="Pathogen Informatics"/>
        </authorList>
    </citation>
    <scope>NUCLEOTIDE SEQUENCE [LARGE SCALE GENOMIC DNA]</scope>
    <source>
        <strain evidence="3">Lake Konstanz</strain>
    </source>
</reference>
<feature type="region of interest" description="Disordered" evidence="1">
    <location>
        <begin position="1"/>
        <end position="123"/>
    </location>
</feature>
<evidence type="ECO:0000313" key="2">
    <source>
        <dbReference type="EMBL" id="CUG83393.1"/>
    </source>
</evidence>
<sequence>MGIVSTHGIRCSPSGPTTRSVSLRHADDDDTKAPPLGENVDTAPLSIPSVRQQQQSTPATPTPNTAAIGMAPPAVASSVHDDSTRAPSAVAPAVISQPALQNAPHVVTDRNKPRDAASSLVSTNTISSPAASVATAPLSETNLALLSSGGGGATLPPPLPSIASTTITVTRTTSSAARHEIGATNALFRESESSGEEEEEEEDDELEDDDDDTATVQHQVASRIAAAAAATRRPPSPTLTEQYGFFDRRPTSPGVVRSTFDPFGTARTQQQPVASNNSATSSLLRTTATTVVSDDLVVYTTATGNCYHNERCRYRPFQYVSEADAQRSGLRACMQCGGRPFRRPSQ</sequence>
<accession>A0A0S4J231</accession>
<feature type="compositionally biased region" description="Low complexity" evidence="1">
    <location>
        <begin position="52"/>
        <end position="67"/>
    </location>
</feature>